<evidence type="ECO:0000313" key="9">
    <source>
        <dbReference type="EMBL" id="MCO8272578.1"/>
    </source>
</evidence>
<organism evidence="9 10">
    <name type="scientific">Paractinoplanes aksuensis</name>
    <dbReference type="NCBI Taxonomy" id="2939490"/>
    <lineage>
        <taxon>Bacteria</taxon>
        <taxon>Bacillati</taxon>
        <taxon>Actinomycetota</taxon>
        <taxon>Actinomycetes</taxon>
        <taxon>Micromonosporales</taxon>
        <taxon>Micromonosporaceae</taxon>
        <taxon>Paractinoplanes</taxon>
    </lineage>
</organism>
<feature type="transmembrane region" description="Helical" evidence="7">
    <location>
        <begin position="372"/>
        <end position="389"/>
    </location>
</feature>
<evidence type="ECO:0000256" key="1">
    <source>
        <dbReference type="ARBA" id="ARBA00004651"/>
    </source>
</evidence>
<name>A0ABT1DQ16_9ACTN</name>
<dbReference type="Pfam" id="PF07690">
    <property type="entry name" value="MFS_1"/>
    <property type="match status" value="1"/>
</dbReference>
<dbReference type="EMBL" id="JAMYJR010000018">
    <property type="protein sequence ID" value="MCO8272578.1"/>
    <property type="molecule type" value="Genomic_DNA"/>
</dbReference>
<keyword evidence="2" id="KW-0813">Transport</keyword>
<feature type="transmembrane region" description="Helical" evidence="7">
    <location>
        <begin position="107"/>
        <end position="131"/>
    </location>
</feature>
<evidence type="ECO:0000256" key="4">
    <source>
        <dbReference type="ARBA" id="ARBA00022692"/>
    </source>
</evidence>
<dbReference type="PROSITE" id="PS50850">
    <property type="entry name" value="MFS"/>
    <property type="match status" value="1"/>
</dbReference>
<dbReference type="Gene3D" id="1.20.1250.20">
    <property type="entry name" value="MFS general substrate transporter like domains"/>
    <property type="match status" value="2"/>
</dbReference>
<accession>A0ABT1DQ16</accession>
<dbReference type="InterPro" id="IPR050171">
    <property type="entry name" value="MFS_Transporters"/>
</dbReference>
<evidence type="ECO:0000256" key="3">
    <source>
        <dbReference type="ARBA" id="ARBA00022475"/>
    </source>
</evidence>
<gene>
    <name evidence="9" type="ORF">M1L60_18445</name>
</gene>
<dbReference type="InterPro" id="IPR020846">
    <property type="entry name" value="MFS_dom"/>
</dbReference>
<proteinExistence type="predicted"/>
<evidence type="ECO:0000313" key="10">
    <source>
        <dbReference type="Proteomes" id="UP001523369"/>
    </source>
</evidence>
<feature type="transmembrane region" description="Helical" evidence="7">
    <location>
        <begin position="143"/>
        <end position="165"/>
    </location>
</feature>
<dbReference type="PANTHER" id="PTHR23517:SF2">
    <property type="entry name" value="MULTIDRUG RESISTANCE PROTEIN MDTH"/>
    <property type="match status" value="1"/>
</dbReference>
<feature type="transmembrane region" description="Helical" evidence="7">
    <location>
        <begin position="54"/>
        <end position="75"/>
    </location>
</feature>
<dbReference type="PANTHER" id="PTHR23517">
    <property type="entry name" value="RESISTANCE PROTEIN MDTM, PUTATIVE-RELATED-RELATED"/>
    <property type="match status" value="1"/>
</dbReference>
<protein>
    <submittedName>
        <fullName evidence="9">MFS transporter</fullName>
    </submittedName>
</protein>
<feature type="transmembrane region" description="Helical" evidence="7">
    <location>
        <begin position="318"/>
        <end position="338"/>
    </location>
</feature>
<feature type="transmembrane region" description="Helical" evidence="7">
    <location>
        <begin position="410"/>
        <end position="431"/>
    </location>
</feature>
<feature type="domain" description="Major facilitator superfamily (MFS) profile" evidence="8">
    <location>
        <begin position="18"/>
        <end position="461"/>
    </location>
</feature>
<feature type="transmembrane region" description="Helical" evidence="7">
    <location>
        <begin position="350"/>
        <end position="366"/>
    </location>
</feature>
<sequence>MRPVRAWLRDTAGGLSATYWYLWTGLLINKVGGFAVLFLSLYLTSQRGAGTAQAGLIVGTYGIGGLIGTLAGGVLTDRWGRRRTLLVSHFATVAALVALAFSAQLALIAVLCALLGVAQSMAAPAFVAAIIDVTPAEKRSRAFNLQFWALNLGLAGASLLAGLLAQWSYQGLFLIDAACTLATGLLIARKVPETLRRTTALASDSSASAPSSAAAPASPAAPAGVPADAASTGASAAAFTGASAAAPVGASAASVGASAAAPVGASQSASRRPGGLGTVLTDRIFLVFVGLTLLQALIYTQASTIVPLAMQADGLSPAAYGSVVALGGAMIVLGQLFVPRLIDGRRKARVLALALLLNGAGFTVLAAADHAALYLTAAVIWTLGSMLAAPPNAEINSELAPLALRGRYQAVFFLTFPAASFLAPTLGGAGLQYLGNAHWFAVGAVGAVAAALHLLAGPPRERRAAAIRSETSATADVR</sequence>
<feature type="transmembrane region" description="Helical" evidence="7">
    <location>
        <begin position="84"/>
        <end position="101"/>
    </location>
</feature>
<dbReference type="InterPro" id="IPR011701">
    <property type="entry name" value="MFS"/>
</dbReference>
<feature type="transmembrane region" description="Helical" evidence="7">
    <location>
        <begin position="171"/>
        <end position="188"/>
    </location>
</feature>
<dbReference type="SUPFAM" id="SSF103473">
    <property type="entry name" value="MFS general substrate transporter"/>
    <property type="match status" value="1"/>
</dbReference>
<comment type="subcellular location">
    <subcellularLocation>
        <location evidence="1">Cell membrane</location>
        <topology evidence="1">Multi-pass membrane protein</topology>
    </subcellularLocation>
</comment>
<keyword evidence="3" id="KW-1003">Cell membrane</keyword>
<keyword evidence="6 7" id="KW-0472">Membrane</keyword>
<reference evidence="9 10" key="1">
    <citation type="submission" date="2022-06" db="EMBL/GenBank/DDBJ databases">
        <title>New Species of the Genus Actinoplanes, ActinopZanes ferrugineus.</title>
        <authorList>
            <person name="Ding P."/>
        </authorList>
    </citation>
    <scope>NUCLEOTIDE SEQUENCE [LARGE SCALE GENOMIC DNA]</scope>
    <source>
        <strain evidence="9 10">TRM88003</strain>
    </source>
</reference>
<feature type="transmembrane region" description="Helical" evidence="7">
    <location>
        <begin position="437"/>
        <end position="456"/>
    </location>
</feature>
<evidence type="ECO:0000256" key="7">
    <source>
        <dbReference type="SAM" id="Phobius"/>
    </source>
</evidence>
<feature type="transmembrane region" description="Helical" evidence="7">
    <location>
        <begin position="280"/>
        <end position="298"/>
    </location>
</feature>
<dbReference type="Proteomes" id="UP001523369">
    <property type="component" value="Unassembled WGS sequence"/>
</dbReference>
<feature type="transmembrane region" description="Helical" evidence="7">
    <location>
        <begin position="20"/>
        <end position="42"/>
    </location>
</feature>
<keyword evidence="5 7" id="KW-1133">Transmembrane helix</keyword>
<evidence type="ECO:0000256" key="6">
    <source>
        <dbReference type="ARBA" id="ARBA00023136"/>
    </source>
</evidence>
<keyword evidence="10" id="KW-1185">Reference proteome</keyword>
<dbReference type="InterPro" id="IPR036259">
    <property type="entry name" value="MFS_trans_sf"/>
</dbReference>
<evidence type="ECO:0000256" key="2">
    <source>
        <dbReference type="ARBA" id="ARBA00022448"/>
    </source>
</evidence>
<keyword evidence="4 7" id="KW-0812">Transmembrane</keyword>
<comment type="caution">
    <text evidence="9">The sequence shown here is derived from an EMBL/GenBank/DDBJ whole genome shotgun (WGS) entry which is preliminary data.</text>
</comment>
<evidence type="ECO:0000259" key="8">
    <source>
        <dbReference type="PROSITE" id="PS50850"/>
    </source>
</evidence>
<evidence type="ECO:0000256" key="5">
    <source>
        <dbReference type="ARBA" id="ARBA00022989"/>
    </source>
</evidence>